<sequence length="239" mass="27632">MNNGNWDFRTVEIVDGKPVVQKNSRIEKQNKLHLRNQNEIYEDEKNKTEIDSGNIKLDTKEKDGTKDELVKKTERLEIVKGPWSQEEDKKLLSLIKIYSPKNWSFIAKKMGTRLGKQCRERWHNHLHPSIIKTPFSAEEDALIYSLQAKFGNRWSEIAKYLPGRTDNAIKNHWNSSMVRFASRGKNSRSYSVMDVEMSQCEVTDASKKVRRSYSHSVDFDELDKLAAQALLSIAKGDSN</sequence>
<accession>A0ABQ7I2R7</accession>
<proteinExistence type="predicted"/>
<dbReference type="Gene3D" id="1.10.10.60">
    <property type="entry name" value="Homeodomain-like"/>
    <property type="match status" value="2"/>
</dbReference>
<dbReference type="CDD" id="cd00167">
    <property type="entry name" value="SANT"/>
    <property type="match status" value="2"/>
</dbReference>
<dbReference type="PANTHER" id="PTHR45614">
    <property type="entry name" value="MYB PROTEIN-RELATED"/>
    <property type="match status" value="1"/>
</dbReference>
<dbReference type="EMBL" id="SBIQ01000002">
    <property type="protein sequence ID" value="KAF7684765.1"/>
    <property type="molecule type" value="Genomic_DNA"/>
</dbReference>
<feature type="domain" description="HTH myb-type" evidence="2">
    <location>
        <begin position="132"/>
        <end position="181"/>
    </location>
</feature>
<feature type="domain" description="Myb-like" evidence="1">
    <location>
        <begin position="75"/>
        <end position="126"/>
    </location>
</feature>
<comment type="caution">
    <text evidence="3">The sequence shown here is derived from an EMBL/GenBank/DDBJ whole genome shotgun (WGS) entry which is preliminary data.</text>
</comment>
<dbReference type="InterPro" id="IPR001005">
    <property type="entry name" value="SANT/Myb"/>
</dbReference>
<dbReference type="PROSITE" id="PS50090">
    <property type="entry name" value="MYB_LIKE"/>
    <property type="match status" value="2"/>
</dbReference>
<dbReference type="PANTHER" id="PTHR45614:SF25">
    <property type="entry name" value="MYB PROTEIN"/>
    <property type="match status" value="1"/>
</dbReference>
<gene>
    <name evidence="3" type="primary">MYB_1</name>
    <name evidence="3" type="ORF">TCON_0064</name>
</gene>
<organism evidence="3 4">
    <name type="scientific">Astathelohania contejeani</name>
    <dbReference type="NCBI Taxonomy" id="164912"/>
    <lineage>
        <taxon>Eukaryota</taxon>
        <taxon>Fungi</taxon>
        <taxon>Fungi incertae sedis</taxon>
        <taxon>Microsporidia</taxon>
        <taxon>Astathelohaniidae</taxon>
        <taxon>Astathelohania</taxon>
    </lineage>
</organism>
<dbReference type="InterPro" id="IPR017930">
    <property type="entry name" value="Myb_dom"/>
</dbReference>
<dbReference type="SMART" id="SM00717">
    <property type="entry name" value="SANT"/>
    <property type="match status" value="2"/>
</dbReference>
<evidence type="ECO:0000313" key="4">
    <source>
        <dbReference type="Proteomes" id="UP001516464"/>
    </source>
</evidence>
<name>A0ABQ7I2R7_9MICR</name>
<keyword evidence="4" id="KW-1185">Reference proteome</keyword>
<feature type="domain" description="HTH myb-type" evidence="2">
    <location>
        <begin position="75"/>
        <end position="130"/>
    </location>
</feature>
<dbReference type="InterPro" id="IPR009057">
    <property type="entry name" value="Homeodomain-like_sf"/>
</dbReference>
<dbReference type="SUPFAM" id="SSF46689">
    <property type="entry name" value="Homeodomain-like"/>
    <property type="match status" value="1"/>
</dbReference>
<feature type="domain" description="Myb-like" evidence="1">
    <location>
        <begin position="127"/>
        <end position="177"/>
    </location>
</feature>
<dbReference type="InterPro" id="IPR050560">
    <property type="entry name" value="MYB_TF"/>
</dbReference>
<protein>
    <submittedName>
        <fullName evidence="3">Transcriptional activator Myb</fullName>
    </submittedName>
</protein>
<reference evidence="3 4" key="1">
    <citation type="submission" date="2019-01" db="EMBL/GenBank/DDBJ databases">
        <title>Genomes sequencing and comparative genomics of infectious freshwater microsporidia, Cucumispora dikerogammari and Thelohania contejeani.</title>
        <authorList>
            <person name="Cormier A."/>
            <person name="Giraud I."/>
            <person name="Wattier R."/>
            <person name="Teixeira M."/>
            <person name="Grandjean F."/>
            <person name="Rigaud T."/>
            <person name="Cordaux R."/>
        </authorList>
    </citation>
    <scope>NUCLEOTIDE SEQUENCE [LARGE SCALE GENOMIC DNA]</scope>
    <source>
        <strain evidence="3">T1</strain>
        <tissue evidence="3">Spores</tissue>
    </source>
</reference>
<evidence type="ECO:0000259" key="2">
    <source>
        <dbReference type="PROSITE" id="PS51294"/>
    </source>
</evidence>
<dbReference type="Proteomes" id="UP001516464">
    <property type="component" value="Unassembled WGS sequence"/>
</dbReference>
<evidence type="ECO:0000313" key="3">
    <source>
        <dbReference type="EMBL" id="KAF7684765.1"/>
    </source>
</evidence>
<evidence type="ECO:0000259" key="1">
    <source>
        <dbReference type="PROSITE" id="PS50090"/>
    </source>
</evidence>
<dbReference type="Pfam" id="PF13921">
    <property type="entry name" value="Myb_DNA-bind_6"/>
    <property type="match status" value="1"/>
</dbReference>
<dbReference type="PROSITE" id="PS51294">
    <property type="entry name" value="HTH_MYB"/>
    <property type="match status" value="2"/>
</dbReference>